<proteinExistence type="predicted"/>
<reference evidence="2" key="1">
    <citation type="submission" date="2020-02" db="EMBL/GenBank/DDBJ databases">
        <authorList>
            <person name="Meier V. D."/>
        </authorList>
    </citation>
    <scope>NUCLEOTIDE SEQUENCE</scope>
    <source>
        <strain evidence="2">AVDCRST_MAG06</strain>
    </source>
</reference>
<feature type="non-terminal residue" evidence="2">
    <location>
        <position position="1"/>
    </location>
</feature>
<dbReference type="EMBL" id="CADCUP010000019">
    <property type="protein sequence ID" value="CAA9372958.1"/>
    <property type="molecule type" value="Genomic_DNA"/>
</dbReference>
<protein>
    <submittedName>
        <fullName evidence="2">Uncharacterized protein</fullName>
    </submittedName>
</protein>
<feature type="region of interest" description="Disordered" evidence="1">
    <location>
        <begin position="1"/>
        <end position="35"/>
    </location>
</feature>
<evidence type="ECO:0000256" key="1">
    <source>
        <dbReference type="SAM" id="MobiDB-lite"/>
    </source>
</evidence>
<name>A0A6J4MZ52_9ACTN</name>
<feature type="compositionally biased region" description="Basic residues" evidence="1">
    <location>
        <begin position="14"/>
        <end position="35"/>
    </location>
</feature>
<feature type="non-terminal residue" evidence="2">
    <location>
        <position position="35"/>
    </location>
</feature>
<evidence type="ECO:0000313" key="2">
    <source>
        <dbReference type="EMBL" id="CAA9372958.1"/>
    </source>
</evidence>
<accession>A0A6J4MZ52</accession>
<dbReference type="AlphaFoldDB" id="A0A6J4MZ52"/>
<gene>
    <name evidence="2" type="ORF">AVDCRST_MAG06-222</name>
</gene>
<feature type="compositionally biased region" description="Gly residues" evidence="1">
    <location>
        <begin position="1"/>
        <end position="10"/>
    </location>
</feature>
<organism evidence="2">
    <name type="scientific">uncultured Nocardioides sp</name>
    <dbReference type="NCBI Taxonomy" id="198441"/>
    <lineage>
        <taxon>Bacteria</taxon>
        <taxon>Bacillati</taxon>
        <taxon>Actinomycetota</taxon>
        <taxon>Actinomycetes</taxon>
        <taxon>Propionibacteriales</taxon>
        <taxon>Nocardioidaceae</taxon>
        <taxon>Nocardioides</taxon>
        <taxon>environmental samples</taxon>
    </lineage>
</organism>
<sequence length="35" mass="3952">VGPDGALGDGPGRRQCRARPRRDGRRRRRPARRAV</sequence>